<evidence type="ECO:0000313" key="2">
    <source>
        <dbReference type="Proteomes" id="UP001497744"/>
    </source>
</evidence>
<dbReference type="Proteomes" id="UP001497744">
    <property type="component" value="Unassembled WGS sequence"/>
</dbReference>
<dbReference type="GeneID" id="94192308"/>
<dbReference type="EMBL" id="BPLF01000001">
    <property type="protein sequence ID" value="GIX60825.1"/>
    <property type="molecule type" value="Genomic_DNA"/>
</dbReference>
<evidence type="ECO:0000313" key="1">
    <source>
        <dbReference type="EMBL" id="GIX60825.1"/>
    </source>
</evidence>
<sequence>MDDRRIVFDAGLDAYVDDGAHRPPTCRHSRQCLAISGGFHARQKYYTLPLACIQNHCRIDKWSLANDNSHLQLQCGISLQLVLNEMLTDGTITIHQYYEALNCFKQTVHDKLGHIKDLQFSHKRSMPVKLNGQLANYKNENKTWIFFLESVYISMGRLTLTSPSMKICATKAD</sequence>
<keyword evidence="2" id="KW-1185">Reference proteome</keyword>
<reference evidence="1 2" key="1">
    <citation type="submission" date="2021-06" db="EMBL/GenBank/DDBJ databases">
        <title>Genome sequence of Babesia caballi.</title>
        <authorList>
            <person name="Yamagishi J."/>
            <person name="Kidaka T."/>
            <person name="Ochi A."/>
        </authorList>
    </citation>
    <scope>NUCLEOTIDE SEQUENCE [LARGE SCALE GENOMIC DNA]</scope>
    <source>
        <strain evidence="1">USDA-D6B2</strain>
    </source>
</reference>
<accession>A0AAV4LN22</accession>
<dbReference type="AlphaFoldDB" id="A0AAV4LN22"/>
<name>A0AAV4LN22_BABCB</name>
<dbReference type="RefSeq" id="XP_067712896.1">
    <property type="nucleotide sequence ID" value="XM_067856795.1"/>
</dbReference>
<organism evidence="1 2">
    <name type="scientific">Babesia caballi</name>
    <dbReference type="NCBI Taxonomy" id="5871"/>
    <lineage>
        <taxon>Eukaryota</taxon>
        <taxon>Sar</taxon>
        <taxon>Alveolata</taxon>
        <taxon>Apicomplexa</taxon>
        <taxon>Aconoidasida</taxon>
        <taxon>Piroplasmida</taxon>
        <taxon>Babesiidae</taxon>
        <taxon>Babesia</taxon>
    </lineage>
</organism>
<proteinExistence type="predicted"/>
<gene>
    <name evidence="1" type="ORF">BcabD6B2_02600</name>
</gene>
<comment type="caution">
    <text evidence="1">The sequence shown here is derived from an EMBL/GenBank/DDBJ whole genome shotgun (WGS) entry which is preliminary data.</text>
</comment>
<protein>
    <submittedName>
        <fullName evidence="1">Uncharacterized protein</fullName>
    </submittedName>
</protein>